<dbReference type="AlphaFoldDB" id="A0A0C2SEC4"/>
<dbReference type="InParanoid" id="A0A0C2SEC4"/>
<dbReference type="STRING" id="946122.A0A0C2SEC4"/>
<dbReference type="EMBL" id="KN818285">
    <property type="protein sequence ID" value="KIL61405.1"/>
    <property type="molecule type" value="Genomic_DNA"/>
</dbReference>
<dbReference type="Proteomes" id="UP000054549">
    <property type="component" value="Unassembled WGS sequence"/>
</dbReference>
<accession>A0A0C2SEC4</accession>
<name>A0A0C2SEC4_AMAMK</name>
<proteinExistence type="predicted"/>
<gene>
    <name evidence="1" type="ORF">M378DRAFT_167058</name>
</gene>
<evidence type="ECO:0000313" key="2">
    <source>
        <dbReference type="Proteomes" id="UP000054549"/>
    </source>
</evidence>
<dbReference type="HOGENOM" id="CLU_2263080_0_0_1"/>
<evidence type="ECO:0000313" key="1">
    <source>
        <dbReference type="EMBL" id="KIL61405.1"/>
    </source>
</evidence>
<dbReference type="OrthoDB" id="3215163at2759"/>
<protein>
    <submittedName>
        <fullName evidence="1">Uncharacterized protein</fullName>
    </submittedName>
</protein>
<keyword evidence="2" id="KW-1185">Reference proteome</keyword>
<organism evidence="1 2">
    <name type="scientific">Amanita muscaria (strain Koide BX008)</name>
    <dbReference type="NCBI Taxonomy" id="946122"/>
    <lineage>
        <taxon>Eukaryota</taxon>
        <taxon>Fungi</taxon>
        <taxon>Dikarya</taxon>
        <taxon>Basidiomycota</taxon>
        <taxon>Agaricomycotina</taxon>
        <taxon>Agaricomycetes</taxon>
        <taxon>Agaricomycetidae</taxon>
        <taxon>Agaricales</taxon>
        <taxon>Pluteineae</taxon>
        <taxon>Amanitaceae</taxon>
        <taxon>Amanita</taxon>
    </lineage>
</organism>
<sequence>MEAQTSSFPNEDPISLSYLKLDLRLNVIEIIRNPIPHRSFKSENTTNSQSPCFAIEQCRVLQSPCSSTTTSNIGLSFHKSYDTLVKVIFSNASSVPPSPIVRS</sequence>
<reference evidence="1 2" key="1">
    <citation type="submission" date="2014-04" db="EMBL/GenBank/DDBJ databases">
        <title>Evolutionary Origins and Diversification of the Mycorrhizal Mutualists.</title>
        <authorList>
            <consortium name="DOE Joint Genome Institute"/>
            <consortium name="Mycorrhizal Genomics Consortium"/>
            <person name="Kohler A."/>
            <person name="Kuo A."/>
            <person name="Nagy L.G."/>
            <person name="Floudas D."/>
            <person name="Copeland A."/>
            <person name="Barry K.W."/>
            <person name="Cichocki N."/>
            <person name="Veneault-Fourrey C."/>
            <person name="LaButti K."/>
            <person name="Lindquist E.A."/>
            <person name="Lipzen A."/>
            <person name="Lundell T."/>
            <person name="Morin E."/>
            <person name="Murat C."/>
            <person name="Riley R."/>
            <person name="Ohm R."/>
            <person name="Sun H."/>
            <person name="Tunlid A."/>
            <person name="Henrissat B."/>
            <person name="Grigoriev I.V."/>
            <person name="Hibbett D.S."/>
            <person name="Martin F."/>
        </authorList>
    </citation>
    <scope>NUCLEOTIDE SEQUENCE [LARGE SCALE GENOMIC DNA]</scope>
    <source>
        <strain evidence="1 2">Koide BX008</strain>
    </source>
</reference>